<keyword evidence="2" id="KW-1185">Reference proteome</keyword>
<dbReference type="InterPro" id="IPR036249">
    <property type="entry name" value="Thioredoxin-like_sf"/>
</dbReference>
<dbReference type="Proteomes" id="UP000245698">
    <property type="component" value="Unassembled WGS sequence"/>
</dbReference>
<organism evidence="1 2">
    <name type="scientific">Mesorhizobium delmotii</name>
    <dbReference type="NCBI Taxonomy" id="1631247"/>
    <lineage>
        <taxon>Bacteria</taxon>
        <taxon>Pseudomonadati</taxon>
        <taxon>Pseudomonadota</taxon>
        <taxon>Alphaproteobacteria</taxon>
        <taxon>Hyphomicrobiales</taxon>
        <taxon>Phyllobacteriaceae</taxon>
        <taxon>Mesorhizobium</taxon>
    </lineage>
</organism>
<proteinExistence type="predicted"/>
<name>A0A2P9AII5_9HYPH</name>
<evidence type="ECO:0008006" key="3">
    <source>
        <dbReference type="Google" id="ProtNLM"/>
    </source>
</evidence>
<dbReference type="AlphaFoldDB" id="A0A2P9AII5"/>
<sequence>MTKHKTGTREEWLRARLALLEAEKRLMRQSDELARQRQELPWVRIDKEYLFETEGESASLADLFQGRSQLFVYHFMFGYGYRLTDERQGCTGCSLIADHFDCVIPHLNGRNITLVCESIAPLQDIQDYKQKMGWRFPWVSSFGSDFKYDFGAAFTEEQQRDGADYNYQHVDRAEPQKEGMSVFALQDGAVYHTYSTYARGTEVFMGVYRFLDLAPWGRNENGLEFPQAWWRRHDEYGNR</sequence>
<dbReference type="RefSeq" id="WP_123148301.1">
    <property type="nucleotide sequence ID" value="NZ_FUIG01000024.1"/>
</dbReference>
<gene>
    <name evidence="1" type="ORF">BQ8482_180180</name>
</gene>
<dbReference type="EMBL" id="FUIG01000024">
    <property type="protein sequence ID" value="SJM30952.1"/>
    <property type="molecule type" value="Genomic_DNA"/>
</dbReference>
<accession>A0A2P9AII5</accession>
<dbReference type="Pfam" id="PF05988">
    <property type="entry name" value="DUF899"/>
    <property type="match status" value="1"/>
</dbReference>
<dbReference type="SUPFAM" id="SSF52833">
    <property type="entry name" value="Thioredoxin-like"/>
    <property type="match status" value="1"/>
</dbReference>
<evidence type="ECO:0000313" key="1">
    <source>
        <dbReference type="EMBL" id="SJM30952.1"/>
    </source>
</evidence>
<evidence type="ECO:0000313" key="2">
    <source>
        <dbReference type="Proteomes" id="UP000245698"/>
    </source>
</evidence>
<dbReference type="InterPro" id="IPR010296">
    <property type="entry name" value="DUF899_thioredox"/>
</dbReference>
<reference evidence="2" key="1">
    <citation type="submission" date="2016-12" db="EMBL/GenBank/DDBJ databases">
        <authorList>
            <person name="Brunel B."/>
        </authorList>
    </citation>
    <scope>NUCLEOTIDE SEQUENCE [LARGE SCALE GENOMIC DNA]</scope>
</reference>
<protein>
    <recommendedName>
        <fullName evidence="3">Thioredoxin</fullName>
    </recommendedName>
</protein>